<dbReference type="Proteomes" id="UP000254958">
    <property type="component" value="Unassembled WGS sequence"/>
</dbReference>
<feature type="binding site" evidence="6">
    <location>
        <position position="84"/>
    </location>
    <ligand>
        <name>S-adenosyl-L-methionine</name>
        <dbReference type="ChEBI" id="CHEBI:59789"/>
    </ligand>
</feature>
<feature type="binding site" evidence="6">
    <location>
        <begin position="207"/>
        <end position="208"/>
    </location>
    <ligand>
        <name>S-adenosyl-L-methionine</name>
        <dbReference type="ChEBI" id="CHEBI:59789"/>
    </ligand>
</feature>
<evidence type="ECO:0000313" key="9">
    <source>
        <dbReference type="EMBL" id="RDI39560.1"/>
    </source>
</evidence>
<evidence type="ECO:0000256" key="2">
    <source>
        <dbReference type="ARBA" id="ARBA00022603"/>
    </source>
</evidence>
<proteinExistence type="predicted"/>
<dbReference type="InterPro" id="IPR026024">
    <property type="entry name" value="Chemotaxis_MeTrfase_CheR"/>
</dbReference>
<dbReference type="InterPro" id="IPR022642">
    <property type="entry name" value="CheR_C"/>
</dbReference>
<dbReference type="EMBL" id="QQAW01000002">
    <property type="protein sequence ID" value="RDI39560.1"/>
    <property type="molecule type" value="Genomic_DNA"/>
</dbReference>
<feature type="binding site" evidence="6">
    <location>
        <position position="152"/>
    </location>
    <ligand>
        <name>S-adenosyl-L-methionine</name>
        <dbReference type="ChEBI" id="CHEBI:59789"/>
    </ligand>
</feature>
<dbReference type="Gene3D" id="3.40.50.150">
    <property type="entry name" value="Vaccinia Virus protein VP39"/>
    <property type="match status" value="1"/>
</dbReference>
<comment type="function">
    <text evidence="5">Methylation of the membrane-bound methyl-accepting chemotaxis proteins (MCP) to form gamma-glutamyl methyl ester residues in MCP.</text>
</comment>
<keyword evidence="3 5" id="KW-0808">Transferase</keyword>
<feature type="binding site" evidence="6">
    <location>
        <position position="88"/>
    </location>
    <ligand>
        <name>S-adenosyl-L-methionine</name>
        <dbReference type="ChEBI" id="CHEBI:59789"/>
    </ligand>
</feature>
<protein>
    <recommendedName>
        <fullName evidence="5">Chemotaxis protein methyltransferase</fullName>
        <ecNumber evidence="5">2.1.1.80</ecNumber>
    </recommendedName>
</protein>
<dbReference type="Pfam" id="PF01739">
    <property type="entry name" value="CheR"/>
    <property type="match status" value="1"/>
</dbReference>
<dbReference type="PANTHER" id="PTHR24422:SF19">
    <property type="entry name" value="CHEMOTAXIS PROTEIN METHYLTRANSFERASE"/>
    <property type="match status" value="1"/>
</dbReference>
<dbReference type="SMART" id="SM00138">
    <property type="entry name" value="MeTrc"/>
    <property type="match status" value="1"/>
</dbReference>
<sequence length="280" mass="31546">MKDQFPVNESEYTDADFQKVRQIAREQAGIHLPATKKALVYSRVSRRVRELNQSSFQAYLNFVTTAAGQNEMQNLICALTTNVTSFFRERNHFDHLESVVIPQMATKVRAGKRGRLWSAACSTGQEPWSIAMSVMTAFPDAASHDFRILATDINANVIAQATEGTYNAEEIEGIPPARKSQFMEPAGNGDYRFDGPIRRLPAFRVLNLNASWPIQGSFSAIFCRNVVIYFDDATREHLWQRLADKLEPDGFLYVGHSERVSCASQCGLIQVAPTIYRKDQ</sequence>
<evidence type="ECO:0000256" key="5">
    <source>
        <dbReference type="PIRNR" id="PIRNR000410"/>
    </source>
</evidence>
<evidence type="ECO:0000313" key="8">
    <source>
        <dbReference type="EMBL" id="MBB2185753.1"/>
    </source>
</evidence>
<dbReference type="InterPro" id="IPR022641">
    <property type="entry name" value="CheR_N"/>
</dbReference>
<dbReference type="Gene3D" id="1.10.155.10">
    <property type="entry name" value="Chemotaxis receptor methyltransferase CheR, N-terminal domain"/>
    <property type="match status" value="1"/>
</dbReference>
<feature type="binding site" evidence="6">
    <location>
        <begin position="224"/>
        <end position="225"/>
    </location>
    <ligand>
        <name>S-adenosyl-L-methionine</name>
        <dbReference type="ChEBI" id="CHEBI:59789"/>
    </ligand>
</feature>
<evidence type="ECO:0000256" key="3">
    <source>
        <dbReference type="ARBA" id="ARBA00022679"/>
    </source>
</evidence>
<dbReference type="GO" id="GO:0008983">
    <property type="term" value="F:protein-glutamate O-methyltransferase activity"/>
    <property type="evidence" value="ECO:0007669"/>
    <property type="project" value="UniProtKB-EC"/>
</dbReference>
<dbReference type="InterPro" id="IPR029063">
    <property type="entry name" value="SAM-dependent_MTases_sf"/>
</dbReference>
<comment type="catalytic activity">
    <reaction evidence="1 5">
        <text>L-glutamyl-[protein] + S-adenosyl-L-methionine = [protein]-L-glutamate 5-O-methyl ester + S-adenosyl-L-homocysteine</text>
        <dbReference type="Rhea" id="RHEA:24452"/>
        <dbReference type="Rhea" id="RHEA-COMP:10208"/>
        <dbReference type="Rhea" id="RHEA-COMP:10311"/>
        <dbReference type="ChEBI" id="CHEBI:29973"/>
        <dbReference type="ChEBI" id="CHEBI:57856"/>
        <dbReference type="ChEBI" id="CHEBI:59789"/>
        <dbReference type="ChEBI" id="CHEBI:82795"/>
        <dbReference type="EC" id="2.1.1.80"/>
    </reaction>
</comment>
<keyword evidence="10" id="KW-1185">Reference proteome</keyword>
<gene>
    <name evidence="9" type="ORF">C7453_102350</name>
    <name evidence="8" type="ORF">HLH32_05025</name>
</gene>
<dbReference type="PIRSF" id="PIRSF000410">
    <property type="entry name" value="CheR"/>
    <property type="match status" value="1"/>
</dbReference>
<dbReference type="InterPro" id="IPR000780">
    <property type="entry name" value="CheR_MeTrfase"/>
</dbReference>
<accession>A0A370G8M2</accession>
<dbReference type="RefSeq" id="WP_114726420.1">
    <property type="nucleotide sequence ID" value="NZ_BJMI01000001.1"/>
</dbReference>
<reference evidence="8 11" key="2">
    <citation type="submission" date="2020-04" db="EMBL/GenBank/DDBJ databases">
        <title>Description of novel Gluconacetobacter.</title>
        <authorList>
            <person name="Sombolestani A."/>
        </authorList>
    </citation>
    <scope>NUCLEOTIDE SEQUENCE [LARGE SCALE GENOMIC DNA]</scope>
    <source>
        <strain evidence="8 11">LMG 1382</strain>
    </source>
</reference>
<evidence type="ECO:0000256" key="4">
    <source>
        <dbReference type="ARBA" id="ARBA00022691"/>
    </source>
</evidence>
<feature type="domain" description="CheR-type methyltransferase" evidence="7">
    <location>
        <begin position="5"/>
        <end position="280"/>
    </location>
</feature>
<dbReference type="InterPro" id="IPR050903">
    <property type="entry name" value="Bact_Chemotaxis_MeTrfase"/>
</dbReference>
<name>A0A370G8M2_GLULI</name>
<dbReference type="InterPro" id="IPR036804">
    <property type="entry name" value="CheR_N_sf"/>
</dbReference>
<keyword evidence="4 5" id="KW-0949">S-adenosyl-L-methionine</keyword>
<dbReference type="SUPFAM" id="SSF53335">
    <property type="entry name" value="S-adenosyl-L-methionine-dependent methyltransferases"/>
    <property type="match status" value="1"/>
</dbReference>
<keyword evidence="2 5" id="KW-0489">Methyltransferase</keyword>
<dbReference type="EMBL" id="JABEQI010000002">
    <property type="protein sequence ID" value="MBB2185753.1"/>
    <property type="molecule type" value="Genomic_DNA"/>
</dbReference>
<dbReference type="PRINTS" id="PR00996">
    <property type="entry name" value="CHERMTFRASE"/>
</dbReference>
<evidence type="ECO:0000313" key="11">
    <source>
        <dbReference type="Proteomes" id="UP000562982"/>
    </source>
</evidence>
<evidence type="ECO:0000256" key="6">
    <source>
        <dbReference type="PIRSR" id="PIRSR000410-1"/>
    </source>
</evidence>
<dbReference type="Pfam" id="PF03705">
    <property type="entry name" value="CheR_N"/>
    <property type="match status" value="1"/>
</dbReference>
<feature type="binding site" evidence="6">
    <location>
        <position position="126"/>
    </location>
    <ligand>
        <name>S-adenosyl-L-methionine</name>
        <dbReference type="ChEBI" id="CHEBI:59789"/>
    </ligand>
</feature>
<dbReference type="PANTHER" id="PTHR24422">
    <property type="entry name" value="CHEMOTAXIS PROTEIN METHYLTRANSFERASE"/>
    <property type="match status" value="1"/>
</dbReference>
<dbReference type="GO" id="GO:0032259">
    <property type="term" value="P:methylation"/>
    <property type="evidence" value="ECO:0007669"/>
    <property type="project" value="UniProtKB-KW"/>
</dbReference>
<dbReference type="SUPFAM" id="SSF47757">
    <property type="entry name" value="Chemotaxis receptor methyltransferase CheR, N-terminal domain"/>
    <property type="match status" value="1"/>
</dbReference>
<dbReference type="Proteomes" id="UP000562982">
    <property type="component" value="Unassembled WGS sequence"/>
</dbReference>
<evidence type="ECO:0000259" key="7">
    <source>
        <dbReference type="PROSITE" id="PS50123"/>
    </source>
</evidence>
<organism evidence="9 10">
    <name type="scientific">Gluconacetobacter liquefaciens</name>
    <name type="common">Acetobacter liquefaciens</name>
    <dbReference type="NCBI Taxonomy" id="89584"/>
    <lineage>
        <taxon>Bacteria</taxon>
        <taxon>Pseudomonadati</taxon>
        <taxon>Pseudomonadota</taxon>
        <taxon>Alphaproteobacteria</taxon>
        <taxon>Acetobacterales</taxon>
        <taxon>Acetobacteraceae</taxon>
        <taxon>Gluconacetobacter</taxon>
    </lineage>
</organism>
<feature type="binding site" evidence="6">
    <location>
        <position position="82"/>
    </location>
    <ligand>
        <name>S-adenosyl-L-methionine</name>
        <dbReference type="ChEBI" id="CHEBI:59789"/>
    </ligand>
</feature>
<dbReference type="OrthoDB" id="9816309at2"/>
<dbReference type="PROSITE" id="PS50123">
    <property type="entry name" value="CHER"/>
    <property type="match status" value="1"/>
</dbReference>
<comment type="caution">
    <text evidence="9">The sequence shown here is derived from an EMBL/GenBank/DDBJ whole genome shotgun (WGS) entry which is preliminary data.</text>
</comment>
<dbReference type="EC" id="2.1.1.80" evidence="5"/>
<evidence type="ECO:0000256" key="1">
    <source>
        <dbReference type="ARBA" id="ARBA00001541"/>
    </source>
</evidence>
<dbReference type="AlphaFoldDB" id="A0A370G8M2"/>
<evidence type="ECO:0000313" key="10">
    <source>
        <dbReference type="Proteomes" id="UP000254958"/>
    </source>
</evidence>
<reference evidence="9 10" key="1">
    <citation type="submission" date="2018-07" db="EMBL/GenBank/DDBJ databases">
        <title>Genomic Encyclopedia of Type Strains, Phase IV (KMG-IV): sequencing the most valuable type-strain genomes for metagenomic binning, comparative biology and taxonomic classification.</title>
        <authorList>
            <person name="Goeker M."/>
        </authorList>
    </citation>
    <scope>NUCLEOTIDE SEQUENCE [LARGE SCALE GENOMIC DNA]</scope>
    <source>
        <strain evidence="9 10">DSM 5603</strain>
    </source>
</reference>